<dbReference type="AlphaFoldDB" id="A0A1D7TPC3"/>
<dbReference type="GO" id="GO:0051607">
    <property type="term" value="P:defense response to virus"/>
    <property type="evidence" value="ECO:0007669"/>
    <property type="project" value="UniProtKB-KW"/>
</dbReference>
<evidence type="ECO:0000313" key="3">
    <source>
        <dbReference type="Proteomes" id="UP000094723"/>
    </source>
</evidence>
<dbReference type="NCBIfam" id="TIGR02593">
    <property type="entry name" value="CRISPR_cas5"/>
    <property type="match status" value="1"/>
</dbReference>
<dbReference type="InterPro" id="IPR010147">
    <property type="entry name" value="CRISPR-assoc_prot_CasD"/>
</dbReference>
<dbReference type="GO" id="GO:0043571">
    <property type="term" value="P:maintenance of CRISPR repeat elements"/>
    <property type="evidence" value="ECO:0007669"/>
    <property type="project" value="InterPro"/>
</dbReference>
<organism evidence="2 3">
    <name type="scientific">Ligilactobacillus salivarius</name>
    <dbReference type="NCBI Taxonomy" id="1624"/>
    <lineage>
        <taxon>Bacteria</taxon>
        <taxon>Bacillati</taxon>
        <taxon>Bacillota</taxon>
        <taxon>Bacilli</taxon>
        <taxon>Lactobacillales</taxon>
        <taxon>Lactobacillaceae</taxon>
        <taxon>Ligilactobacillus</taxon>
    </lineage>
</organism>
<dbReference type="EMBL" id="CP017107">
    <property type="protein sequence ID" value="AOO72804.1"/>
    <property type="molecule type" value="Genomic_DNA"/>
</dbReference>
<sequence>MRVLTIRLSSPLQSYGKEAAFDRRNSNYYPTKSAIVGLIASALGYGRKDNRIHELNKLNYAVRIEQHGEKTTDFQIVEWKKGKRKLTYREYIQDAVYLIAIGSSNEDEINKIEYALKHPKYALFLGRRSNPIGGVLMISSYKNTTPISVLRKAPWQASEWYKKKVGCYYDTQIISDYDFRENKKNFFIKDIVESFDQKQREYSFRKVALESIKLENIIKNEITEHDALNAI</sequence>
<dbReference type="RefSeq" id="WP_069468596.1">
    <property type="nucleotide sequence ID" value="NZ_CP017107.1"/>
</dbReference>
<name>A0A1D7TPC3_9LACO</name>
<dbReference type="Proteomes" id="UP000094723">
    <property type="component" value="Chromosome"/>
</dbReference>
<dbReference type="InterPro" id="IPR013422">
    <property type="entry name" value="CRISPR-assoc_prot_Cas5_N"/>
</dbReference>
<accession>A0A1D7TPC3</accession>
<dbReference type="Pfam" id="PF09704">
    <property type="entry name" value="Cas_Cas5d"/>
    <property type="match status" value="1"/>
</dbReference>
<dbReference type="Gene3D" id="3.30.70.2660">
    <property type="match status" value="1"/>
</dbReference>
<gene>
    <name evidence="2" type="ORF">BHF65_00285</name>
</gene>
<reference evidence="2 3" key="1">
    <citation type="submission" date="2016-09" db="EMBL/GenBank/DDBJ databases">
        <title>Complete Genome Sequence of Lactobacillus salivarius Jin.</title>
        <authorList>
            <person name="Jin N."/>
            <person name="Li C."/>
            <person name="Wang M."/>
            <person name="Ren D."/>
            <person name="Di Y."/>
            <person name="Pan R."/>
            <person name="Du S."/>
            <person name="Lu H."/>
            <person name="Li X."/>
            <person name="Tian M."/>
        </authorList>
    </citation>
    <scope>NUCLEOTIDE SEQUENCE [LARGE SCALE GENOMIC DNA]</scope>
    <source>
        <strain evidence="2 3">CICC 23174</strain>
    </source>
</reference>
<evidence type="ECO:0000313" key="2">
    <source>
        <dbReference type="EMBL" id="AOO72804.1"/>
    </source>
</evidence>
<proteinExistence type="predicted"/>
<dbReference type="CDD" id="cd09756">
    <property type="entry name" value="Cas5_I-E"/>
    <property type="match status" value="1"/>
</dbReference>
<dbReference type="InterPro" id="IPR021124">
    <property type="entry name" value="CRISPR-assoc_prot_Cas5"/>
</dbReference>
<protein>
    <submittedName>
        <fullName evidence="2">Type I-E CRISPR-associated protein Cas5/CasD</fullName>
    </submittedName>
</protein>
<dbReference type="NCBIfam" id="TIGR01868">
    <property type="entry name" value="casD_Cas5e"/>
    <property type="match status" value="1"/>
</dbReference>
<dbReference type="GO" id="GO:0003723">
    <property type="term" value="F:RNA binding"/>
    <property type="evidence" value="ECO:0007669"/>
    <property type="project" value="InterPro"/>
</dbReference>
<evidence type="ECO:0000256" key="1">
    <source>
        <dbReference type="ARBA" id="ARBA00023118"/>
    </source>
</evidence>
<keyword evidence="1" id="KW-0051">Antiviral defense</keyword>